<dbReference type="PANTHER" id="PTHR40074:SF2">
    <property type="entry name" value="O-ACETYLTRANSFERASE WECH"/>
    <property type="match status" value="1"/>
</dbReference>
<evidence type="ECO:0000256" key="3">
    <source>
        <dbReference type="ARBA" id="ARBA00022475"/>
    </source>
</evidence>
<dbReference type="EMBL" id="AZEZ01000066">
    <property type="protein sequence ID" value="KRL43911.1"/>
    <property type="molecule type" value="Genomic_DNA"/>
</dbReference>
<evidence type="ECO:0000259" key="8">
    <source>
        <dbReference type="Pfam" id="PF01757"/>
    </source>
</evidence>
<comment type="caution">
    <text evidence="9">The sequence shown here is derived from an EMBL/GenBank/DDBJ whole genome shotgun (WGS) entry which is preliminary data.</text>
</comment>
<evidence type="ECO:0000256" key="6">
    <source>
        <dbReference type="ARBA" id="ARBA00023136"/>
    </source>
</evidence>
<evidence type="ECO:0000256" key="4">
    <source>
        <dbReference type="ARBA" id="ARBA00022692"/>
    </source>
</evidence>
<dbReference type="InterPro" id="IPR002656">
    <property type="entry name" value="Acyl_transf_3_dom"/>
</dbReference>
<gene>
    <name evidence="9" type="ORF">FD29_GL000476</name>
</gene>
<dbReference type="GO" id="GO:0016413">
    <property type="term" value="F:O-acetyltransferase activity"/>
    <property type="evidence" value="ECO:0007669"/>
    <property type="project" value="TreeGrafter"/>
</dbReference>
<dbReference type="GO" id="GO:0009246">
    <property type="term" value="P:enterobacterial common antigen biosynthetic process"/>
    <property type="evidence" value="ECO:0007669"/>
    <property type="project" value="TreeGrafter"/>
</dbReference>
<keyword evidence="4 7" id="KW-0812">Transmembrane</keyword>
<feature type="transmembrane region" description="Helical" evidence="7">
    <location>
        <begin position="12"/>
        <end position="31"/>
    </location>
</feature>
<accession>A0A0R1QGB4</accession>
<dbReference type="Pfam" id="PF01757">
    <property type="entry name" value="Acyl_transf_3"/>
    <property type="match status" value="1"/>
</dbReference>
<dbReference type="PATRIC" id="fig|1423770.3.peg.481"/>
<name>A0A0R1QGB4_9LACO</name>
<evidence type="ECO:0000313" key="10">
    <source>
        <dbReference type="Proteomes" id="UP000050872"/>
    </source>
</evidence>
<feature type="transmembrane region" description="Helical" evidence="7">
    <location>
        <begin position="122"/>
        <end position="142"/>
    </location>
</feature>
<comment type="subcellular location">
    <subcellularLocation>
        <location evidence="1">Cell membrane</location>
        <topology evidence="1">Multi-pass membrane protein</topology>
    </subcellularLocation>
</comment>
<evidence type="ECO:0000256" key="2">
    <source>
        <dbReference type="ARBA" id="ARBA00007400"/>
    </source>
</evidence>
<feature type="transmembrane region" description="Helical" evidence="7">
    <location>
        <begin position="216"/>
        <end position="238"/>
    </location>
</feature>
<proteinExistence type="inferred from homology"/>
<reference evidence="9 10" key="1">
    <citation type="journal article" date="2015" name="Genome Announc.">
        <title>Expanding the biotechnology potential of lactobacilli through comparative genomics of 213 strains and associated genera.</title>
        <authorList>
            <person name="Sun Z."/>
            <person name="Harris H.M."/>
            <person name="McCann A."/>
            <person name="Guo C."/>
            <person name="Argimon S."/>
            <person name="Zhang W."/>
            <person name="Yang X."/>
            <person name="Jeffery I.B."/>
            <person name="Cooney J.C."/>
            <person name="Kagawa T.F."/>
            <person name="Liu W."/>
            <person name="Song Y."/>
            <person name="Salvetti E."/>
            <person name="Wrobel A."/>
            <person name="Rasinkangas P."/>
            <person name="Parkhill J."/>
            <person name="Rea M.C."/>
            <person name="O'Sullivan O."/>
            <person name="Ritari J."/>
            <person name="Douillard F.P."/>
            <person name="Paul Ross R."/>
            <person name="Yang R."/>
            <person name="Briner A.E."/>
            <person name="Felis G.E."/>
            <person name="de Vos W.M."/>
            <person name="Barrangou R."/>
            <person name="Klaenhammer T.R."/>
            <person name="Caufield P.W."/>
            <person name="Cui Y."/>
            <person name="Zhang H."/>
            <person name="O'Toole P.W."/>
        </authorList>
    </citation>
    <scope>NUCLEOTIDE SEQUENCE [LARGE SCALE GENOMIC DNA]</scope>
    <source>
        <strain evidence="9 10">DSM 14500</strain>
    </source>
</reference>
<keyword evidence="3" id="KW-1003">Cell membrane</keyword>
<dbReference type="Proteomes" id="UP000050872">
    <property type="component" value="Unassembled WGS sequence"/>
</dbReference>
<feature type="transmembrane region" description="Helical" evidence="7">
    <location>
        <begin position="274"/>
        <end position="300"/>
    </location>
</feature>
<feature type="transmembrane region" description="Helical" evidence="7">
    <location>
        <begin position="312"/>
        <end position="333"/>
    </location>
</feature>
<feature type="transmembrane region" description="Helical" evidence="7">
    <location>
        <begin position="185"/>
        <end position="204"/>
    </location>
</feature>
<keyword evidence="6 7" id="KW-0472">Membrane</keyword>
<dbReference type="OrthoDB" id="9810469at2"/>
<keyword evidence="10" id="KW-1185">Reference proteome</keyword>
<dbReference type="AlphaFoldDB" id="A0A0R1QGB4"/>
<feature type="domain" description="Acyltransferase 3" evidence="8">
    <location>
        <begin position="7"/>
        <end position="327"/>
    </location>
</feature>
<organism evidence="9 10">
    <name type="scientific">Companilactobacillus mindensis DSM 14500</name>
    <dbReference type="NCBI Taxonomy" id="1423770"/>
    <lineage>
        <taxon>Bacteria</taxon>
        <taxon>Bacillati</taxon>
        <taxon>Bacillota</taxon>
        <taxon>Bacilli</taxon>
        <taxon>Lactobacillales</taxon>
        <taxon>Lactobacillaceae</taxon>
        <taxon>Companilactobacillus</taxon>
    </lineage>
</organism>
<dbReference type="STRING" id="1423770.FD29_GL000476"/>
<keyword evidence="9" id="KW-0012">Acyltransferase</keyword>
<comment type="similarity">
    <text evidence="2">Belongs to the acyltransferase 3 family.</text>
</comment>
<dbReference type="RefSeq" id="WP_057888070.1">
    <property type="nucleotide sequence ID" value="NZ_AZEZ01000066.1"/>
</dbReference>
<feature type="transmembrane region" description="Helical" evidence="7">
    <location>
        <begin position="154"/>
        <end position="173"/>
    </location>
</feature>
<feature type="transmembrane region" description="Helical" evidence="7">
    <location>
        <begin position="81"/>
        <end position="102"/>
    </location>
</feature>
<evidence type="ECO:0000256" key="7">
    <source>
        <dbReference type="SAM" id="Phobius"/>
    </source>
</evidence>
<dbReference type="GO" id="GO:0005886">
    <property type="term" value="C:plasma membrane"/>
    <property type="evidence" value="ECO:0007669"/>
    <property type="project" value="UniProtKB-SubCell"/>
</dbReference>
<evidence type="ECO:0000256" key="5">
    <source>
        <dbReference type="ARBA" id="ARBA00022989"/>
    </source>
</evidence>
<dbReference type="PANTHER" id="PTHR40074">
    <property type="entry name" value="O-ACETYLTRANSFERASE WECH"/>
    <property type="match status" value="1"/>
</dbReference>
<evidence type="ECO:0000256" key="1">
    <source>
        <dbReference type="ARBA" id="ARBA00004651"/>
    </source>
</evidence>
<evidence type="ECO:0000313" key="9">
    <source>
        <dbReference type="EMBL" id="KRL43911.1"/>
    </source>
</evidence>
<keyword evidence="9" id="KW-0808">Transferase</keyword>
<keyword evidence="5 7" id="KW-1133">Transmembrane helix</keyword>
<feature type="transmembrane region" description="Helical" evidence="7">
    <location>
        <begin position="244"/>
        <end position="262"/>
    </location>
</feature>
<sequence length="338" mass="38847">MNKKRLVYIDVIRVFAMILVVLSHSCATLLSHKTHDLNWSVANSLVVVTEVAVPLFFMISGSTILNSQKTYSLKYLFRHRLVRIMVPFIVWSVISAFGYSLINHHAALDPWERILLMYHKPVLIAYWFIYPLIALYLLSPLLKAMVSRVDDGMLTYLLVIWMIFNIVLPQVVSNTPHSIGVYFDVYPMGKVIFSRSLGYFILGYRVTRGKHRRINPWLNSLLIIILLAINIVISFVTLDKSMQLWNILAAINLPIIVILIYLSLRALEPHYPRWFAGMIEAAAPTTYGVYLMHGITIFTIQEFVKPTNYGYIFALTLVACVLVILILSHIPFVRRVFT</sequence>
<protein>
    <submittedName>
        <fullName evidence="9">Acyltransferase 3</fullName>
    </submittedName>
</protein>
<feature type="transmembrane region" description="Helical" evidence="7">
    <location>
        <begin position="37"/>
        <end position="60"/>
    </location>
</feature>